<name>A0ABP0RBB2_9DINO</name>
<sequence length="249" mass="28251">MLRHVEVFGGVGSISCIHEGWNFEYRRNKRHNIHKVDGVKILLDHLVRVVPGGQVTIEPTCSSFLRFVSSATSRRTEENIDGDSSAKFVRCGNATCETIGLVIDMCEWLFIEWVLENPLNSLLFKYPPIQQRLQRSPRLVRIVIYLRTFGGLHAKPLELHGSPMLLYLLEIHKRAWHATKGRYTIPTMKKGARWVSGQKKAMANSSAYPAPLGTSIRFAHQCWLDTCVHEDALCTSVLATHGEQAKRLF</sequence>
<protein>
    <submittedName>
        <fullName evidence="1">Rhamnose biosynthetic enzyme 1</fullName>
    </submittedName>
</protein>
<reference evidence="1 2" key="1">
    <citation type="submission" date="2024-02" db="EMBL/GenBank/DDBJ databases">
        <authorList>
            <person name="Chen Y."/>
            <person name="Shah S."/>
            <person name="Dougan E. K."/>
            <person name="Thang M."/>
            <person name="Chan C."/>
        </authorList>
    </citation>
    <scope>NUCLEOTIDE SEQUENCE [LARGE SCALE GENOMIC DNA]</scope>
</reference>
<keyword evidence="2" id="KW-1185">Reference proteome</keyword>
<gene>
    <name evidence="1" type="ORF">SCF082_LOCUS45708</name>
</gene>
<evidence type="ECO:0000313" key="2">
    <source>
        <dbReference type="Proteomes" id="UP001642464"/>
    </source>
</evidence>
<dbReference type="EMBL" id="CAXAMM010041124">
    <property type="protein sequence ID" value="CAK9097444.1"/>
    <property type="molecule type" value="Genomic_DNA"/>
</dbReference>
<evidence type="ECO:0000313" key="1">
    <source>
        <dbReference type="EMBL" id="CAK9097444.1"/>
    </source>
</evidence>
<comment type="caution">
    <text evidence="1">The sequence shown here is derived from an EMBL/GenBank/DDBJ whole genome shotgun (WGS) entry which is preliminary data.</text>
</comment>
<dbReference type="Proteomes" id="UP001642464">
    <property type="component" value="Unassembled WGS sequence"/>
</dbReference>
<organism evidence="1 2">
    <name type="scientific">Durusdinium trenchii</name>
    <dbReference type="NCBI Taxonomy" id="1381693"/>
    <lineage>
        <taxon>Eukaryota</taxon>
        <taxon>Sar</taxon>
        <taxon>Alveolata</taxon>
        <taxon>Dinophyceae</taxon>
        <taxon>Suessiales</taxon>
        <taxon>Symbiodiniaceae</taxon>
        <taxon>Durusdinium</taxon>
    </lineage>
</organism>
<proteinExistence type="predicted"/>
<accession>A0ABP0RBB2</accession>